<name>A0A0U3FP86_9CREN</name>
<evidence type="ECO:0000256" key="2">
    <source>
        <dbReference type="ARBA" id="ARBA00022596"/>
    </source>
</evidence>
<organism evidence="6 7">
    <name type="scientific">Ignicoccus islandicus DSM 13165</name>
    <dbReference type="NCBI Taxonomy" id="940295"/>
    <lineage>
        <taxon>Archaea</taxon>
        <taxon>Thermoproteota</taxon>
        <taxon>Thermoprotei</taxon>
        <taxon>Desulfurococcales</taxon>
        <taxon>Desulfurococcaceae</taxon>
        <taxon>Ignicoccus</taxon>
    </lineage>
</organism>
<dbReference type="AlphaFoldDB" id="A0A0U3FP86"/>
<dbReference type="Gene3D" id="3.30.2320.80">
    <property type="match status" value="1"/>
</dbReference>
<dbReference type="RefSeq" id="WP_075049874.1">
    <property type="nucleotide sequence ID" value="NZ_CP006867.1"/>
</dbReference>
<dbReference type="PIRSF" id="PIRSF004761">
    <property type="entry name" value="Hydrgn_mat_HypA"/>
    <property type="match status" value="1"/>
</dbReference>
<feature type="binding site" evidence="5">
    <location>
        <position position="111"/>
    </location>
    <ligand>
        <name>Zn(2+)</name>
        <dbReference type="ChEBI" id="CHEBI:29105"/>
    </ligand>
</feature>
<evidence type="ECO:0000256" key="3">
    <source>
        <dbReference type="ARBA" id="ARBA00022723"/>
    </source>
</evidence>
<comment type="function">
    <text evidence="5">Involved in the maturation of [NiFe] hydrogenases. Required for nickel insertion into the metal center of the hydrogenase.</text>
</comment>
<feature type="binding site" evidence="5">
    <location>
        <position position="2"/>
    </location>
    <ligand>
        <name>Ni(2+)</name>
        <dbReference type="ChEBI" id="CHEBI:49786"/>
    </ligand>
</feature>
<dbReference type="GO" id="GO:0051604">
    <property type="term" value="P:protein maturation"/>
    <property type="evidence" value="ECO:0007669"/>
    <property type="project" value="InterPro"/>
</dbReference>
<feature type="binding site" evidence="5">
    <location>
        <position position="114"/>
    </location>
    <ligand>
        <name>Zn(2+)</name>
        <dbReference type="ChEBI" id="CHEBI:29105"/>
    </ligand>
</feature>
<dbReference type="GO" id="GO:0016151">
    <property type="term" value="F:nickel cation binding"/>
    <property type="evidence" value="ECO:0007669"/>
    <property type="project" value="UniProtKB-UniRule"/>
</dbReference>
<dbReference type="PANTHER" id="PTHR34535:SF3">
    <property type="entry name" value="HYDROGENASE MATURATION FACTOR HYPA"/>
    <property type="match status" value="1"/>
</dbReference>
<accession>A0A0U3FP86</accession>
<dbReference type="OrthoDB" id="36835at2157"/>
<dbReference type="STRING" id="940295.EYM_04670"/>
<dbReference type="InterPro" id="IPR020538">
    <property type="entry name" value="Hydgase_Ni_incorp_HypA/HybF_CS"/>
</dbReference>
<dbReference type="GeneID" id="30680323"/>
<protein>
    <recommendedName>
        <fullName evidence="5">Hydrogenase maturation factor HypA</fullName>
    </recommendedName>
</protein>
<dbReference type="PROSITE" id="PS01249">
    <property type="entry name" value="HYPA"/>
    <property type="match status" value="1"/>
</dbReference>
<evidence type="ECO:0000256" key="4">
    <source>
        <dbReference type="ARBA" id="ARBA00022833"/>
    </source>
</evidence>
<dbReference type="Pfam" id="PF01155">
    <property type="entry name" value="HypA"/>
    <property type="match status" value="1"/>
</dbReference>
<dbReference type="KEGG" id="iis:EYM_04670"/>
<feature type="binding site" evidence="5">
    <location>
        <position position="78"/>
    </location>
    <ligand>
        <name>Zn(2+)</name>
        <dbReference type="ChEBI" id="CHEBI:29105"/>
    </ligand>
</feature>
<feature type="binding site" evidence="5">
    <location>
        <position position="75"/>
    </location>
    <ligand>
        <name>Zn(2+)</name>
        <dbReference type="ChEBI" id="CHEBI:29105"/>
    </ligand>
</feature>
<gene>
    <name evidence="5" type="primary">hypA</name>
    <name evidence="6" type="ORF">EYM_04670</name>
</gene>
<dbReference type="EMBL" id="CP006867">
    <property type="protein sequence ID" value="ALU11783.1"/>
    <property type="molecule type" value="Genomic_DNA"/>
</dbReference>
<dbReference type="PANTHER" id="PTHR34535">
    <property type="entry name" value="HYDROGENASE MATURATION FACTOR HYPA"/>
    <property type="match status" value="1"/>
</dbReference>
<keyword evidence="3 5" id="KW-0479">Metal-binding</keyword>
<comment type="similarity">
    <text evidence="1 5">Belongs to the HypA/HybF family.</text>
</comment>
<dbReference type="GO" id="GO:0008270">
    <property type="term" value="F:zinc ion binding"/>
    <property type="evidence" value="ECO:0007669"/>
    <property type="project" value="UniProtKB-UniRule"/>
</dbReference>
<evidence type="ECO:0000313" key="7">
    <source>
        <dbReference type="Proteomes" id="UP000060778"/>
    </source>
</evidence>
<evidence type="ECO:0000313" key="6">
    <source>
        <dbReference type="EMBL" id="ALU11783.1"/>
    </source>
</evidence>
<evidence type="ECO:0000256" key="1">
    <source>
        <dbReference type="ARBA" id="ARBA00010748"/>
    </source>
</evidence>
<reference evidence="6 7" key="1">
    <citation type="submission" date="2013-11" db="EMBL/GenBank/DDBJ databases">
        <title>Comparative genomics of Ignicoccus.</title>
        <authorList>
            <person name="Podar M."/>
        </authorList>
    </citation>
    <scope>NUCLEOTIDE SEQUENCE [LARGE SCALE GENOMIC DNA]</scope>
    <source>
        <strain evidence="6 7">DSM 13165</strain>
    </source>
</reference>
<dbReference type="InterPro" id="IPR000688">
    <property type="entry name" value="HypA/HybF"/>
</dbReference>
<evidence type="ECO:0000256" key="5">
    <source>
        <dbReference type="HAMAP-Rule" id="MF_00213"/>
    </source>
</evidence>
<proteinExistence type="inferred from homology"/>
<keyword evidence="7" id="KW-1185">Reference proteome</keyword>
<sequence>MHEGSYAQMIISSVLDFLKNKNLENVRVKKIKMRIGELSLIDIEALKNAMEIYSIGTPLEGAQLEVELVKSEFKCRNCGAQWSFRDVYPDLEVNLPILHLYPHLISEILKCPRCGSSDVEIVKGEEFQIVSIEIENAGEEKANLKGSTPTNYRGDAK</sequence>
<keyword evidence="2 5" id="KW-0533">Nickel</keyword>
<dbReference type="Proteomes" id="UP000060778">
    <property type="component" value="Chromosome"/>
</dbReference>
<keyword evidence="4 5" id="KW-0862">Zinc</keyword>
<dbReference type="HAMAP" id="MF_00213">
    <property type="entry name" value="HypA_HybF"/>
    <property type="match status" value="1"/>
</dbReference>